<accession>A0A5Q0QE35</accession>
<dbReference type="Proteomes" id="UP000326921">
    <property type="component" value="Chromosome"/>
</dbReference>
<evidence type="ECO:0000256" key="1">
    <source>
        <dbReference type="SAM" id="Phobius"/>
    </source>
</evidence>
<feature type="transmembrane region" description="Helical" evidence="1">
    <location>
        <begin position="39"/>
        <end position="62"/>
    </location>
</feature>
<keyword evidence="1" id="KW-0812">Transmembrane</keyword>
<dbReference type="EMBL" id="CP045652">
    <property type="protein sequence ID" value="QGA28085.1"/>
    <property type="molecule type" value="Genomic_DNA"/>
</dbReference>
<keyword evidence="3" id="KW-1185">Reference proteome</keyword>
<dbReference type="AlphaFoldDB" id="A0A5Q0QE35"/>
<protein>
    <submittedName>
        <fullName evidence="2">Uncharacterized protein</fullName>
    </submittedName>
</protein>
<feature type="transmembrane region" description="Helical" evidence="1">
    <location>
        <begin position="209"/>
        <end position="229"/>
    </location>
</feature>
<keyword evidence="1" id="KW-0472">Membrane</keyword>
<organism evidence="2 3">
    <name type="scientific">Sphingobacterium zhuxiongii</name>
    <dbReference type="NCBI Taxonomy" id="2662364"/>
    <lineage>
        <taxon>Bacteria</taxon>
        <taxon>Pseudomonadati</taxon>
        <taxon>Bacteroidota</taxon>
        <taxon>Sphingobacteriia</taxon>
        <taxon>Sphingobacteriales</taxon>
        <taxon>Sphingobacteriaceae</taxon>
        <taxon>Sphingobacterium</taxon>
    </lineage>
</organism>
<keyword evidence="1" id="KW-1133">Transmembrane helix</keyword>
<name>A0A5Q0QE35_9SPHI</name>
<proteinExistence type="predicted"/>
<feature type="transmembrane region" description="Helical" evidence="1">
    <location>
        <begin position="6"/>
        <end position="27"/>
    </location>
</feature>
<reference evidence="2 3" key="1">
    <citation type="submission" date="2019-10" db="EMBL/GenBank/DDBJ databases">
        <authorList>
            <person name="Dong K."/>
        </authorList>
    </citation>
    <scope>NUCLEOTIDE SEQUENCE [LARGE SCALE GENOMIC DNA]</scope>
    <source>
        <strain evidence="3">dk4302</strain>
    </source>
</reference>
<dbReference type="KEGG" id="sphe:GFH32_17900"/>
<gene>
    <name evidence="2" type="ORF">GFH32_17900</name>
</gene>
<feature type="transmembrane region" description="Helical" evidence="1">
    <location>
        <begin position="74"/>
        <end position="92"/>
    </location>
</feature>
<evidence type="ECO:0000313" key="3">
    <source>
        <dbReference type="Proteomes" id="UP000326921"/>
    </source>
</evidence>
<feature type="transmembrane region" description="Helical" evidence="1">
    <location>
        <begin position="168"/>
        <end position="189"/>
    </location>
</feature>
<feature type="transmembrane region" description="Helical" evidence="1">
    <location>
        <begin position="133"/>
        <end position="156"/>
    </location>
</feature>
<evidence type="ECO:0000313" key="2">
    <source>
        <dbReference type="EMBL" id="QGA28085.1"/>
    </source>
</evidence>
<sequence>MIDNLPTYISLLFSFCTLATLFLLVRVIRASDTLKIRKIAGKITFILVFWLCLQVILSLVGIYSMDTRSIPPKILLYGILPTIVIITMTFVSQKGREFMDSLSLEMLLYIHLIRIPVELALYLLSLYELVPRLITFSGSNLDILAGLTVPLMVYLNTSKRKYLRALNLFWNIISLGLLLNVVILAFLSAPSPLQRISFEQPNIAMLHFPFSWLPTFIVPIIIFVHLLSIRRLLLRKP</sequence>